<dbReference type="GO" id="GO:0006355">
    <property type="term" value="P:regulation of DNA-templated transcription"/>
    <property type="evidence" value="ECO:0007669"/>
    <property type="project" value="InterPro"/>
</dbReference>
<dbReference type="InterPro" id="IPR003018">
    <property type="entry name" value="GAF"/>
</dbReference>
<dbReference type="GO" id="GO:0009584">
    <property type="term" value="P:detection of visible light"/>
    <property type="evidence" value="ECO:0007669"/>
    <property type="project" value="InterPro"/>
</dbReference>
<dbReference type="PANTHER" id="PTHR43065:SF23">
    <property type="entry name" value="SENSOR HISTIDINE KINASE PDTAS"/>
    <property type="match status" value="1"/>
</dbReference>
<dbReference type="SUPFAM" id="SSF55781">
    <property type="entry name" value="GAF domain-like"/>
    <property type="match status" value="2"/>
</dbReference>
<dbReference type="EMBL" id="BSFI01000007">
    <property type="protein sequence ID" value="GLK67884.1"/>
    <property type="molecule type" value="Genomic_DNA"/>
</dbReference>
<dbReference type="Gene3D" id="3.30.450.20">
    <property type="entry name" value="PAS domain"/>
    <property type="match status" value="1"/>
</dbReference>
<dbReference type="InterPro" id="IPR043150">
    <property type="entry name" value="Phytochrome_PHY_sf"/>
</dbReference>
<reference evidence="7" key="1">
    <citation type="journal article" date="2014" name="Int. J. Syst. Evol. Microbiol.">
        <title>Complete genome sequence of Corynebacterium casei LMG S-19264T (=DSM 44701T), isolated from a smear-ripened cheese.</title>
        <authorList>
            <consortium name="US DOE Joint Genome Institute (JGI-PGF)"/>
            <person name="Walter F."/>
            <person name="Albersmeier A."/>
            <person name="Kalinowski J."/>
            <person name="Ruckert C."/>
        </authorList>
    </citation>
    <scope>NUCLEOTIDE SEQUENCE</scope>
    <source>
        <strain evidence="7">VKM B-2347</strain>
    </source>
</reference>
<evidence type="ECO:0000256" key="4">
    <source>
        <dbReference type="ARBA" id="ARBA00022991"/>
    </source>
</evidence>
<dbReference type="InterPro" id="IPR036890">
    <property type="entry name" value="HATPase_C_sf"/>
</dbReference>
<dbReference type="SMART" id="SM00065">
    <property type="entry name" value="GAF"/>
    <property type="match status" value="1"/>
</dbReference>
<evidence type="ECO:0000256" key="3">
    <source>
        <dbReference type="ARBA" id="ARBA00022606"/>
    </source>
</evidence>
<proteinExistence type="inferred from homology"/>
<evidence type="ECO:0000256" key="2">
    <source>
        <dbReference type="ARBA" id="ARBA00022543"/>
    </source>
</evidence>
<keyword evidence="3" id="KW-0716">Sensory transduction</keyword>
<keyword evidence="5" id="KW-0675">Receptor</keyword>
<dbReference type="Pfam" id="PF00360">
    <property type="entry name" value="PHY"/>
    <property type="match status" value="1"/>
</dbReference>
<dbReference type="PROSITE" id="PS50046">
    <property type="entry name" value="PHYTOCHROME_2"/>
    <property type="match status" value="1"/>
</dbReference>
<dbReference type="SUPFAM" id="SSF55874">
    <property type="entry name" value="ATPase domain of HSP90 chaperone/DNA topoisomerase II/histidine kinase"/>
    <property type="match status" value="1"/>
</dbReference>
<dbReference type="GO" id="GO:0009881">
    <property type="term" value="F:photoreceptor activity"/>
    <property type="evidence" value="ECO:0007669"/>
    <property type="project" value="UniProtKB-KW"/>
</dbReference>
<organism evidence="7 8">
    <name type="scientific">Hansschlegelia plantiphila</name>
    <dbReference type="NCBI Taxonomy" id="374655"/>
    <lineage>
        <taxon>Bacteria</taxon>
        <taxon>Pseudomonadati</taxon>
        <taxon>Pseudomonadota</taxon>
        <taxon>Alphaproteobacteria</taxon>
        <taxon>Hyphomicrobiales</taxon>
        <taxon>Methylopilaceae</taxon>
        <taxon>Hansschlegelia</taxon>
    </lineage>
</organism>
<keyword evidence="4" id="KW-0157">Chromophore</keyword>
<dbReference type="Gene3D" id="3.30.450.270">
    <property type="match status" value="1"/>
</dbReference>
<dbReference type="InterPro" id="IPR035965">
    <property type="entry name" value="PAS-like_dom_sf"/>
</dbReference>
<dbReference type="SMART" id="SM00387">
    <property type="entry name" value="HATPase_c"/>
    <property type="match status" value="1"/>
</dbReference>
<evidence type="ECO:0000313" key="7">
    <source>
        <dbReference type="EMBL" id="GLK67884.1"/>
    </source>
</evidence>
<dbReference type="Pfam" id="PF07568">
    <property type="entry name" value="HisKA_2"/>
    <property type="match status" value="1"/>
</dbReference>
<dbReference type="RefSeq" id="WP_271168128.1">
    <property type="nucleotide sequence ID" value="NZ_BSFI01000007.1"/>
</dbReference>
<dbReference type="Gene3D" id="3.30.450.40">
    <property type="match status" value="1"/>
</dbReference>
<keyword evidence="2" id="KW-0600">Photoreceptor protein</keyword>
<dbReference type="InterPro" id="IPR013515">
    <property type="entry name" value="Phytochrome_cen-reg"/>
</dbReference>
<dbReference type="Gene3D" id="3.30.565.10">
    <property type="entry name" value="Histidine kinase-like ATPase, C-terminal domain"/>
    <property type="match status" value="1"/>
</dbReference>
<sequence length="711" mass="77489">MDISGLTACDREPIHIPGAIQPHGLLLIVDPERMVVAAGAGNVEARLSVDDFVGRPLDDILPSEIAARAHAVAARRSPLTYVGLARSVRGELLDVTAHLSGDRLIVELEAGDVDGAPPGVLLNDLETVAAAFERAPTLEDLCRVAAVEFRRLTGYDRVMIYRFLDDESGSVVAEDRREDLRSFLNHRFPASDIPKQARALYLRNPIRVIPDIDYEPAPVRPSTGPEPLDLSDASLRSVSPIHLQYLRNMGVAASASVSIVKDGALWGLVACHNATPRTIPYAVRGACRALGGALARQIKVKDETDAFRERVRLRSFQDDLVSLLSREGSLDDAISNHVDEIRRAFGGDGVVILRGPDLLTNGRCPSYAEIREIAAWALPRSVETVFATDHLLSLCPPAQSCPDLASGLLSITLSTNEPWQVIWLRAEEIETIEWAGNPHKDDHGEPGAALTPRASFEVWRERVSGRSRRWTTSELEAAGRLRSAVVEVWQARRLRELNRRLVATIDEKDLLIQQKEFLIGEVNHRVQNSLQLVSSFLALQARGAEIPGLSAALEEARRRLSAVALVHRRLYRADQVESVDAARYVEELVADISSSIGDDWAAALSLDLAPVLLPTDRAISLGLILTELVINATKYAYGGAAGPLSISLYEDRANFRLVVADRGAGRPAAGRRGFGSRMIDALVRQLGGELTYEANTPGLKITLAATAARQA</sequence>
<dbReference type="InterPro" id="IPR013654">
    <property type="entry name" value="PAS_2"/>
</dbReference>
<reference evidence="7" key="2">
    <citation type="submission" date="2023-01" db="EMBL/GenBank/DDBJ databases">
        <authorList>
            <person name="Sun Q."/>
            <person name="Evtushenko L."/>
        </authorList>
    </citation>
    <scope>NUCLEOTIDE SEQUENCE</scope>
    <source>
        <strain evidence="7">VKM B-2347</strain>
    </source>
</reference>
<keyword evidence="8" id="KW-1185">Reference proteome</keyword>
<dbReference type="PANTHER" id="PTHR43065">
    <property type="entry name" value="SENSOR HISTIDINE KINASE"/>
    <property type="match status" value="1"/>
</dbReference>
<protein>
    <recommendedName>
        <fullName evidence="6">Phytochrome chromophore attachment site domain-containing protein</fullName>
    </recommendedName>
</protein>
<dbReference type="Pfam" id="PF01590">
    <property type="entry name" value="GAF"/>
    <property type="match status" value="1"/>
</dbReference>
<dbReference type="InterPro" id="IPR016132">
    <property type="entry name" value="Phyto_chromo_attachment"/>
</dbReference>
<name>A0A9W6MUY5_9HYPH</name>
<dbReference type="InterPro" id="IPR001294">
    <property type="entry name" value="Phytochrome"/>
</dbReference>
<comment type="similarity">
    <text evidence="1">In the N-terminal section; belongs to the phytochrome family.</text>
</comment>
<dbReference type="InterPro" id="IPR003594">
    <property type="entry name" value="HATPase_dom"/>
</dbReference>
<dbReference type="SUPFAM" id="SSF55785">
    <property type="entry name" value="PYP-like sensor domain (PAS domain)"/>
    <property type="match status" value="1"/>
</dbReference>
<dbReference type="InterPro" id="IPR029016">
    <property type="entry name" value="GAF-like_dom_sf"/>
</dbReference>
<evidence type="ECO:0000313" key="8">
    <source>
        <dbReference type="Proteomes" id="UP001143372"/>
    </source>
</evidence>
<dbReference type="Proteomes" id="UP001143372">
    <property type="component" value="Unassembled WGS sequence"/>
</dbReference>
<evidence type="ECO:0000259" key="6">
    <source>
        <dbReference type="PROSITE" id="PS50046"/>
    </source>
</evidence>
<dbReference type="Pfam" id="PF08446">
    <property type="entry name" value="PAS_2"/>
    <property type="match status" value="1"/>
</dbReference>
<dbReference type="InterPro" id="IPR011495">
    <property type="entry name" value="Sig_transdc_His_kin_sub2_dim/P"/>
</dbReference>
<evidence type="ECO:0000256" key="1">
    <source>
        <dbReference type="ARBA" id="ARBA00006402"/>
    </source>
</evidence>
<dbReference type="PRINTS" id="PR01033">
    <property type="entry name" value="PHYTOCHROME"/>
</dbReference>
<dbReference type="Pfam" id="PF13581">
    <property type="entry name" value="HATPase_c_2"/>
    <property type="match status" value="1"/>
</dbReference>
<feature type="domain" description="Phytochrome chromophore attachment site" evidence="6">
    <location>
        <begin position="137"/>
        <end position="292"/>
    </location>
</feature>
<dbReference type="AlphaFoldDB" id="A0A9W6MUY5"/>
<gene>
    <name evidence="7" type="ORF">GCM10008179_15220</name>
</gene>
<comment type="caution">
    <text evidence="7">The sequence shown here is derived from an EMBL/GenBank/DDBJ whole genome shotgun (WGS) entry which is preliminary data.</text>
</comment>
<accession>A0A9W6MUY5</accession>
<evidence type="ECO:0000256" key="5">
    <source>
        <dbReference type="ARBA" id="ARBA00023170"/>
    </source>
</evidence>